<evidence type="ECO:0000256" key="2">
    <source>
        <dbReference type="ARBA" id="ARBA00022723"/>
    </source>
</evidence>
<dbReference type="RefSeq" id="WP_338238543.1">
    <property type="nucleotide sequence ID" value="NZ_BQKE01000002.1"/>
</dbReference>
<evidence type="ECO:0000313" key="6">
    <source>
        <dbReference type="EMBL" id="GJM63375.1"/>
    </source>
</evidence>
<keyword evidence="3" id="KW-0560">Oxidoreductase</keyword>
<dbReference type="Gene3D" id="3.50.50.60">
    <property type="entry name" value="FAD/NAD(P)-binding domain"/>
    <property type="match status" value="1"/>
</dbReference>
<dbReference type="PANTHER" id="PTHR43498:SF1">
    <property type="entry name" value="COB--COM HETERODISULFIDE REDUCTASE IRON-SULFUR SUBUNIT A"/>
    <property type="match status" value="1"/>
</dbReference>
<keyword evidence="7" id="KW-1185">Reference proteome</keyword>
<evidence type="ECO:0000256" key="5">
    <source>
        <dbReference type="ARBA" id="ARBA00023014"/>
    </source>
</evidence>
<dbReference type="GO" id="GO:0016491">
    <property type="term" value="F:oxidoreductase activity"/>
    <property type="evidence" value="ECO:0007669"/>
    <property type="project" value="UniProtKB-KW"/>
</dbReference>
<dbReference type="Proteomes" id="UP001310022">
    <property type="component" value="Unassembled WGS sequence"/>
</dbReference>
<keyword evidence="1" id="KW-0004">4Fe-4S</keyword>
<dbReference type="PANTHER" id="PTHR43498">
    <property type="entry name" value="FERREDOXIN:COB-COM HETERODISULFIDE REDUCTASE SUBUNIT A"/>
    <property type="match status" value="1"/>
</dbReference>
<reference evidence="6 7" key="1">
    <citation type="submission" date="2021-12" db="EMBL/GenBank/DDBJ databases">
        <title>Genome sequencing of bacteria with rrn-lacking chromosome and rrn-plasmid.</title>
        <authorList>
            <person name="Anda M."/>
            <person name="Iwasaki W."/>
        </authorList>
    </citation>
    <scope>NUCLEOTIDE SEQUENCE [LARGE SCALE GENOMIC DNA]</scope>
    <source>
        <strain evidence="6 7">NBRC 15940</strain>
    </source>
</reference>
<sequence length="629" mass="70452">MLRLVQYLFFSFFLWSCGQQEKIEHYDVLVVGGGTSGVAAGIQSARSGASTIILEEHQWLGGMLTSAGVSCVDGNHDLPSGFWGEFRDSLIHRYGDEKALATGWVSKVNFEPEVGKDIFLNMTRAEERLSVVFNSKVQAAERQGGLWTIRYNEKGQGRTVTAEVLIDATELGDIAAKLGVPYDMGMDARSASGEEIAPEQANDVIQDLTYVMILKDYGHKVATVRPENYHPEDFYCATDHEKCTEPKPNQAKWAKESMITYGKLPNGKYMINWPIDGNDYYANIIEEDEAGRERLLAEAKDYSLGFLYYLQTELGFESFGLDSAQFPTTDGFPFIPYHRESRRFHGLARFDVNHVAQPYEQEDALYRTAVLVGDYPIDHHHYRYPNWKTLPELHFFPVPSYGLPLGALVPEKVENLIVAEKSISVSNIVNGTTRLQPVVLQIGQAAGNLAATAVNLKMKVSEVPVRAVQDAQLAAGAYLLPYLDVEKGTPHFEVYQKIGATGLLRGKGMNVGWSNQTWLQIEEPLTQEALVIGIKDFTSVMPELSFGADEVSLKEGLMAIKWLADYYKIENDQLTTVAQLWDGVMQEQLLMAEADLNRPMLRGEYARILDFYLDPFHLQGVNYSGSFIK</sequence>
<evidence type="ECO:0000313" key="7">
    <source>
        <dbReference type="Proteomes" id="UP001310022"/>
    </source>
</evidence>
<dbReference type="EMBL" id="BQKE01000002">
    <property type="protein sequence ID" value="GJM63375.1"/>
    <property type="molecule type" value="Genomic_DNA"/>
</dbReference>
<dbReference type="GO" id="GO:0051539">
    <property type="term" value="F:4 iron, 4 sulfur cluster binding"/>
    <property type="evidence" value="ECO:0007669"/>
    <property type="project" value="UniProtKB-KW"/>
</dbReference>
<name>A0AAN4W2N4_9BACT</name>
<dbReference type="AlphaFoldDB" id="A0AAN4W2N4"/>
<dbReference type="SUPFAM" id="SSF51905">
    <property type="entry name" value="FAD/NAD(P)-binding domain"/>
    <property type="match status" value="1"/>
</dbReference>
<evidence type="ECO:0000256" key="4">
    <source>
        <dbReference type="ARBA" id="ARBA00023004"/>
    </source>
</evidence>
<proteinExistence type="predicted"/>
<comment type="caution">
    <text evidence="6">The sequence shown here is derived from an EMBL/GenBank/DDBJ whole genome shotgun (WGS) entry which is preliminary data.</text>
</comment>
<dbReference type="InterPro" id="IPR036188">
    <property type="entry name" value="FAD/NAD-bd_sf"/>
</dbReference>
<keyword evidence="4" id="KW-0408">Iron</keyword>
<dbReference type="GO" id="GO:0046872">
    <property type="term" value="F:metal ion binding"/>
    <property type="evidence" value="ECO:0007669"/>
    <property type="project" value="UniProtKB-KW"/>
</dbReference>
<accession>A0AAN4W2N4</accession>
<dbReference type="Pfam" id="PF12831">
    <property type="entry name" value="FAD_oxidored"/>
    <property type="match status" value="1"/>
</dbReference>
<evidence type="ECO:0000256" key="3">
    <source>
        <dbReference type="ARBA" id="ARBA00023002"/>
    </source>
</evidence>
<dbReference type="InterPro" id="IPR039650">
    <property type="entry name" value="HdrA-like"/>
</dbReference>
<evidence type="ECO:0000256" key="1">
    <source>
        <dbReference type="ARBA" id="ARBA00022485"/>
    </source>
</evidence>
<protein>
    <recommendedName>
        <fullName evidence="8">FAD-dependent oxidoreductase</fullName>
    </recommendedName>
</protein>
<keyword evidence="2" id="KW-0479">Metal-binding</keyword>
<organism evidence="6 7">
    <name type="scientific">Persicobacter diffluens</name>
    <dbReference type="NCBI Taxonomy" id="981"/>
    <lineage>
        <taxon>Bacteria</taxon>
        <taxon>Pseudomonadati</taxon>
        <taxon>Bacteroidota</taxon>
        <taxon>Cytophagia</taxon>
        <taxon>Cytophagales</taxon>
        <taxon>Persicobacteraceae</taxon>
        <taxon>Persicobacter</taxon>
    </lineage>
</organism>
<gene>
    <name evidence="6" type="ORF">PEDI_39270</name>
</gene>
<evidence type="ECO:0008006" key="8">
    <source>
        <dbReference type="Google" id="ProtNLM"/>
    </source>
</evidence>
<keyword evidence="5" id="KW-0411">Iron-sulfur</keyword>